<dbReference type="Proteomes" id="UP000825935">
    <property type="component" value="Chromosome 13"/>
</dbReference>
<comment type="caution">
    <text evidence="2">The sequence shown here is derived from an EMBL/GenBank/DDBJ whole genome shotgun (WGS) entry which is preliminary data.</text>
</comment>
<evidence type="ECO:0000256" key="1">
    <source>
        <dbReference type="SAM" id="MobiDB-lite"/>
    </source>
</evidence>
<name>A0A8T2TJ56_CERRI</name>
<evidence type="ECO:0000313" key="3">
    <source>
        <dbReference type="Proteomes" id="UP000825935"/>
    </source>
</evidence>
<accession>A0A8T2TJ56</accession>
<dbReference type="AlphaFoldDB" id="A0A8T2TJ56"/>
<sequence>MDHRRKGKRDQQDPEDHQKNGGGNQRPGSFPFKSYQPQCKRRHLGDNRIRKAALNSRTPAAFAPPPMTPNNVLHLAHRPIFTGKGLNDLSSPSNDARPGWVRLHLMNEARTSKMTVTALAANVGQQSEGFSTSMNIACSLLSLRVAE</sequence>
<evidence type="ECO:0000313" key="2">
    <source>
        <dbReference type="EMBL" id="KAH7421776.1"/>
    </source>
</evidence>
<keyword evidence="3" id="KW-1185">Reference proteome</keyword>
<gene>
    <name evidence="2" type="ORF">KP509_13G074900</name>
</gene>
<feature type="region of interest" description="Disordered" evidence="1">
    <location>
        <begin position="1"/>
        <end position="46"/>
    </location>
</feature>
<reference evidence="2" key="1">
    <citation type="submission" date="2021-08" db="EMBL/GenBank/DDBJ databases">
        <title>WGS assembly of Ceratopteris richardii.</title>
        <authorList>
            <person name="Marchant D.B."/>
            <person name="Chen G."/>
            <person name="Jenkins J."/>
            <person name="Shu S."/>
            <person name="Leebens-Mack J."/>
            <person name="Grimwood J."/>
            <person name="Schmutz J."/>
            <person name="Soltis P."/>
            <person name="Soltis D."/>
            <person name="Chen Z.-H."/>
        </authorList>
    </citation>
    <scope>NUCLEOTIDE SEQUENCE</scope>
    <source>
        <strain evidence="2">Whitten #5841</strain>
        <tissue evidence="2">Leaf</tissue>
    </source>
</reference>
<protein>
    <submittedName>
        <fullName evidence="2">Uncharacterized protein</fullName>
    </submittedName>
</protein>
<proteinExistence type="predicted"/>
<feature type="compositionally biased region" description="Basic and acidic residues" evidence="1">
    <location>
        <begin position="1"/>
        <end position="19"/>
    </location>
</feature>
<dbReference type="EMBL" id="CM035418">
    <property type="protein sequence ID" value="KAH7421776.1"/>
    <property type="molecule type" value="Genomic_DNA"/>
</dbReference>
<organism evidence="2 3">
    <name type="scientific">Ceratopteris richardii</name>
    <name type="common">Triangle waterfern</name>
    <dbReference type="NCBI Taxonomy" id="49495"/>
    <lineage>
        <taxon>Eukaryota</taxon>
        <taxon>Viridiplantae</taxon>
        <taxon>Streptophyta</taxon>
        <taxon>Embryophyta</taxon>
        <taxon>Tracheophyta</taxon>
        <taxon>Polypodiopsida</taxon>
        <taxon>Polypodiidae</taxon>
        <taxon>Polypodiales</taxon>
        <taxon>Pteridineae</taxon>
        <taxon>Pteridaceae</taxon>
        <taxon>Parkerioideae</taxon>
        <taxon>Ceratopteris</taxon>
    </lineage>
</organism>